<organism evidence="10 11">
    <name type="scientific">Fodinibius halophilus</name>
    <dbReference type="NCBI Taxonomy" id="1736908"/>
    <lineage>
        <taxon>Bacteria</taxon>
        <taxon>Pseudomonadati</taxon>
        <taxon>Balneolota</taxon>
        <taxon>Balneolia</taxon>
        <taxon>Balneolales</taxon>
        <taxon>Balneolaceae</taxon>
        <taxon>Fodinibius</taxon>
    </lineage>
</organism>
<dbReference type="Proteomes" id="UP000479132">
    <property type="component" value="Unassembled WGS sequence"/>
</dbReference>
<dbReference type="InterPro" id="IPR015421">
    <property type="entry name" value="PyrdxlP-dep_Trfase_major"/>
</dbReference>
<evidence type="ECO:0000256" key="4">
    <source>
        <dbReference type="ARBA" id="ARBA00022679"/>
    </source>
</evidence>
<dbReference type="AlphaFoldDB" id="A0A6M1T717"/>
<dbReference type="InterPro" id="IPR049704">
    <property type="entry name" value="Aminotrans_3_PPA_site"/>
</dbReference>
<dbReference type="NCBIfam" id="TIGR00508">
    <property type="entry name" value="bioA"/>
    <property type="match status" value="1"/>
</dbReference>
<evidence type="ECO:0000256" key="6">
    <source>
        <dbReference type="ARBA" id="ARBA00022756"/>
    </source>
</evidence>
<comment type="subcellular location">
    <subcellularLocation>
        <location evidence="9">Cytoplasm</location>
    </subcellularLocation>
</comment>
<comment type="catalytic activity">
    <reaction evidence="8 9">
        <text>(8S)-8-amino-7-oxononanoate + S-adenosyl-L-methionine = S-adenosyl-4-methylsulfanyl-2-oxobutanoate + (7R,8S)-7,8-diammoniononanoate</text>
        <dbReference type="Rhea" id="RHEA:16861"/>
        <dbReference type="ChEBI" id="CHEBI:16490"/>
        <dbReference type="ChEBI" id="CHEBI:59789"/>
        <dbReference type="ChEBI" id="CHEBI:149468"/>
        <dbReference type="ChEBI" id="CHEBI:149469"/>
        <dbReference type="EC" id="2.6.1.62"/>
    </reaction>
</comment>
<accession>A0A6M1T717</accession>
<dbReference type="Gene3D" id="3.90.1150.10">
    <property type="entry name" value="Aspartate Aminotransferase, domain 1"/>
    <property type="match status" value="1"/>
</dbReference>
<reference evidence="10 11" key="1">
    <citation type="submission" date="2020-02" db="EMBL/GenBank/DDBJ databases">
        <title>Aliifodinibius halophilus 2W32, complete genome.</title>
        <authorList>
            <person name="Li Y."/>
            <person name="Wu S."/>
        </authorList>
    </citation>
    <scope>NUCLEOTIDE SEQUENCE [LARGE SCALE GENOMIC DNA]</scope>
    <source>
        <strain evidence="10 11">2W32</strain>
    </source>
</reference>
<dbReference type="RefSeq" id="WP_165265299.1">
    <property type="nucleotide sequence ID" value="NZ_JAALLS010000001.1"/>
</dbReference>
<feature type="site" description="Participates in the substrate recognition with KAPA and in a stacking interaction with the adenine ring of SAM" evidence="9">
    <location>
        <position position="12"/>
    </location>
</feature>
<evidence type="ECO:0000256" key="3">
    <source>
        <dbReference type="ARBA" id="ARBA00022576"/>
    </source>
</evidence>
<keyword evidence="7 9" id="KW-0663">Pyridoxal phosphate</keyword>
<protein>
    <recommendedName>
        <fullName evidence="9">Adenosylmethionine-8-amino-7-oxononanoate aminotransferase</fullName>
        <ecNumber evidence="9">2.6.1.62</ecNumber>
    </recommendedName>
    <alternativeName>
        <fullName evidence="9">7,8-diamino-pelargonic acid aminotransferase</fullName>
        <shortName evidence="9">DAPA AT</shortName>
        <shortName evidence="9">DAPA aminotransferase</shortName>
    </alternativeName>
    <alternativeName>
        <fullName evidence="9">7,8-diaminononanoate synthase</fullName>
        <shortName evidence="9">DANS</shortName>
    </alternativeName>
    <alternativeName>
        <fullName evidence="9">Diaminopelargonic acid synthase</fullName>
    </alternativeName>
</protein>
<dbReference type="InterPro" id="IPR005814">
    <property type="entry name" value="Aminotrans_3"/>
</dbReference>
<dbReference type="PANTHER" id="PTHR42684">
    <property type="entry name" value="ADENOSYLMETHIONINE-8-AMINO-7-OXONONANOATE AMINOTRANSFERASE"/>
    <property type="match status" value="1"/>
</dbReference>
<feature type="binding site" evidence="9">
    <location>
        <position position="47"/>
    </location>
    <ligand>
        <name>substrate</name>
    </ligand>
</feature>
<proteinExistence type="inferred from homology"/>
<sequence length="427" mass="48704">MPDFHPNIWYPFTILKEAPTPVKIESGDGLWLELEDGRRIMDCISSWWVNIHGHAHPKMAKAIADQAKKLEQVIFANFTHDPAEKLAEQVTEQLPGTLNRVFFSDDGSTAVEVAMKMAYQYWRNKGEERKKFICFEGAYHGDTFGAMSAGERSVFTEVFEDLLFDVEFLPYPDTWMGDDTVAEREDKIIRQLEEMLDENLETYAGIMIEPLIQGAGGMRMCREDFLQKLHWVNRQFDTLLIFDEVMTGFGRTGDWFACRRAQVEPDLIAVAKGLTGGFLPLSLTIASDAIFEAFNSSDPIKTFWHGHSYTANPIGCAAGLASMELMHENEPVFSEMEQWHREELDKFRDHPKLKKHRVTGTIAAMEIDNEDADGYLNPAANRIKKKCVDKGLLIRPLGNVVYLMPPYCTTRDQLSTMYNGILELHEE</sequence>
<evidence type="ECO:0000256" key="7">
    <source>
        <dbReference type="ARBA" id="ARBA00022898"/>
    </source>
</evidence>
<dbReference type="CDD" id="cd00610">
    <property type="entry name" value="OAT_like"/>
    <property type="match status" value="1"/>
</dbReference>
<comment type="function">
    <text evidence="9">Catalyzes the transfer of the alpha-amino group from S-adenosyl-L-methionine (SAM) to 7-keto-8-aminopelargonic acid (KAPA) to form 7,8-diaminopelargonic acid (DAPA). It is the only aminotransferase known to utilize SAM as an amino donor.</text>
</comment>
<feature type="binding site" evidence="9">
    <location>
        <position position="243"/>
    </location>
    <ligand>
        <name>pyridoxal 5'-phosphate</name>
        <dbReference type="ChEBI" id="CHEBI:597326"/>
    </ligand>
</feature>
<evidence type="ECO:0000256" key="2">
    <source>
        <dbReference type="ARBA" id="ARBA00005063"/>
    </source>
</evidence>
<comment type="subunit">
    <text evidence="9">Homodimer.</text>
</comment>
<evidence type="ECO:0000256" key="5">
    <source>
        <dbReference type="ARBA" id="ARBA00022691"/>
    </source>
</evidence>
<feature type="modified residue" description="N6-(pyridoxal phosphate)lysine" evidence="9">
    <location>
        <position position="272"/>
    </location>
</feature>
<dbReference type="Pfam" id="PF00202">
    <property type="entry name" value="Aminotran_3"/>
    <property type="match status" value="1"/>
</dbReference>
<dbReference type="EMBL" id="JAALLS010000001">
    <property type="protein sequence ID" value="NGP86984.1"/>
    <property type="molecule type" value="Genomic_DNA"/>
</dbReference>
<dbReference type="PROSITE" id="PS00600">
    <property type="entry name" value="AA_TRANSFER_CLASS_3"/>
    <property type="match status" value="1"/>
</dbReference>
<feature type="binding site" evidence="9">
    <location>
        <position position="306"/>
    </location>
    <ligand>
        <name>substrate</name>
    </ligand>
</feature>
<dbReference type="GO" id="GO:0009102">
    <property type="term" value="P:biotin biosynthetic process"/>
    <property type="evidence" value="ECO:0007669"/>
    <property type="project" value="UniProtKB-UniRule"/>
</dbReference>
<name>A0A6M1T717_9BACT</name>
<comment type="cofactor">
    <cofactor evidence="1 9">
        <name>pyridoxal 5'-phosphate</name>
        <dbReference type="ChEBI" id="CHEBI:597326"/>
    </cofactor>
</comment>
<comment type="caution">
    <text evidence="10">The sequence shown here is derived from an EMBL/GenBank/DDBJ whole genome shotgun (WGS) entry which is preliminary data.</text>
</comment>
<keyword evidence="6 9" id="KW-0093">Biotin biosynthesis</keyword>
<dbReference type="NCBIfam" id="NF004624">
    <property type="entry name" value="PRK05964.1"/>
    <property type="match status" value="1"/>
</dbReference>
<keyword evidence="4 9" id="KW-0808">Transferase</keyword>
<comment type="similarity">
    <text evidence="9">Belongs to the class-III pyridoxal-phosphate-dependent aminotransferase family. BioA subfamily.</text>
</comment>
<dbReference type="InterPro" id="IPR015424">
    <property type="entry name" value="PyrdxlP-dep_Trfase"/>
</dbReference>
<dbReference type="GO" id="GO:0030170">
    <property type="term" value="F:pyridoxal phosphate binding"/>
    <property type="evidence" value="ECO:0007669"/>
    <property type="project" value="UniProtKB-UniRule"/>
</dbReference>
<keyword evidence="11" id="KW-1185">Reference proteome</keyword>
<evidence type="ECO:0000313" key="11">
    <source>
        <dbReference type="Proteomes" id="UP000479132"/>
    </source>
</evidence>
<dbReference type="PANTHER" id="PTHR42684:SF3">
    <property type="entry name" value="ADENOSYLMETHIONINE-8-AMINO-7-OXONONANOATE AMINOTRANSFERASE"/>
    <property type="match status" value="1"/>
</dbReference>
<dbReference type="GO" id="GO:0005737">
    <property type="term" value="C:cytoplasm"/>
    <property type="evidence" value="ECO:0007669"/>
    <property type="project" value="UniProtKB-SubCell"/>
</dbReference>
<dbReference type="Gene3D" id="3.40.640.10">
    <property type="entry name" value="Type I PLP-dependent aspartate aminotransferase-like (Major domain)"/>
    <property type="match status" value="1"/>
</dbReference>
<comment type="pathway">
    <text evidence="2 9">Cofactor biosynthesis; biotin biosynthesis; 7,8-diaminononanoate from 8-amino-7-oxononanoate (SAM route): step 1/1.</text>
</comment>
<evidence type="ECO:0000256" key="9">
    <source>
        <dbReference type="HAMAP-Rule" id="MF_00834"/>
    </source>
</evidence>
<dbReference type="GO" id="GO:0004141">
    <property type="term" value="F:dethiobiotin synthase activity"/>
    <property type="evidence" value="ECO:0007669"/>
    <property type="project" value="TreeGrafter"/>
</dbReference>
<evidence type="ECO:0000313" key="10">
    <source>
        <dbReference type="EMBL" id="NGP86984.1"/>
    </source>
</evidence>
<dbReference type="FunFam" id="3.40.640.10:FF:000004">
    <property type="entry name" value="Acetylornithine aminotransferase"/>
    <property type="match status" value="1"/>
</dbReference>
<dbReference type="HAMAP" id="MF_00834">
    <property type="entry name" value="BioA"/>
    <property type="match status" value="1"/>
</dbReference>
<feature type="binding site" evidence="9">
    <location>
        <position position="395"/>
    </location>
    <ligand>
        <name>substrate</name>
    </ligand>
</feature>
<dbReference type="SUPFAM" id="SSF53383">
    <property type="entry name" value="PLP-dependent transferases"/>
    <property type="match status" value="1"/>
</dbReference>
<keyword evidence="5 9" id="KW-0949">S-adenosyl-L-methionine</keyword>
<feature type="binding site" evidence="9">
    <location>
        <position position="139"/>
    </location>
    <ligand>
        <name>substrate</name>
    </ligand>
</feature>
<keyword evidence="9" id="KW-0963">Cytoplasm</keyword>
<feature type="binding site" evidence="9">
    <location>
        <begin position="307"/>
        <end position="308"/>
    </location>
    <ligand>
        <name>pyridoxal 5'-phosphate</name>
        <dbReference type="ChEBI" id="CHEBI:597326"/>
    </ligand>
</feature>
<gene>
    <name evidence="9 10" type="primary">bioA</name>
    <name evidence="10" type="ORF">G3569_01355</name>
</gene>
<feature type="binding site" evidence="9">
    <location>
        <begin position="107"/>
        <end position="108"/>
    </location>
    <ligand>
        <name>pyridoxal 5'-phosphate</name>
        <dbReference type="ChEBI" id="CHEBI:597326"/>
    </ligand>
</feature>
<dbReference type="InterPro" id="IPR015422">
    <property type="entry name" value="PyrdxlP-dep_Trfase_small"/>
</dbReference>
<evidence type="ECO:0000256" key="1">
    <source>
        <dbReference type="ARBA" id="ARBA00001933"/>
    </source>
</evidence>
<evidence type="ECO:0000256" key="8">
    <source>
        <dbReference type="ARBA" id="ARBA00048449"/>
    </source>
</evidence>
<dbReference type="EC" id="2.6.1.62" evidence="9"/>
<dbReference type="UniPathway" id="UPA00078">
    <property type="reaction ID" value="UER00160"/>
</dbReference>
<feature type="binding site" evidence="9">
    <location>
        <position position="272"/>
    </location>
    <ligand>
        <name>substrate</name>
    </ligand>
</feature>
<keyword evidence="3 9" id="KW-0032">Aminotransferase</keyword>
<dbReference type="GO" id="GO:0004015">
    <property type="term" value="F:adenosylmethionine-8-amino-7-oxononanoate transaminase activity"/>
    <property type="evidence" value="ECO:0007669"/>
    <property type="project" value="UniProtKB-UniRule"/>
</dbReference>
<dbReference type="InterPro" id="IPR005815">
    <property type="entry name" value="BioA"/>
</dbReference>